<name>E1Y8L1_9BACT</name>
<organism evidence="1">
    <name type="scientific">uncultured Desulfobacterium sp</name>
    <dbReference type="NCBI Taxonomy" id="201089"/>
    <lineage>
        <taxon>Bacteria</taxon>
        <taxon>Pseudomonadati</taxon>
        <taxon>Thermodesulfobacteriota</taxon>
        <taxon>Desulfobacteria</taxon>
        <taxon>Desulfobacterales</taxon>
        <taxon>Desulfobacteriaceae</taxon>
        <taxon>Desulfobacterium</taxon>
        <taxon>environmental samples</taxon>
    </lineage>
</organism>
<reference evidence="1" key="1">
    <citation type="journal article" date="2011" name="Environ. Microbiol.">
        <title>Genomic insights into the metabolic potential of the polycyclic aromatic hydrocarbon degrading sulfate-reducing Deltaproteobacterium N47.</title>
        <authorList>
            <person name="Bergmann F."/>
            <person name="Selesi D."/>
            <person name="Weinmaier T."/>
            <person name="Tischler P."/>
            <person name="Rattei T."/>
            <person name="Meckenstock R.U."/>
        </authorList>
    </citation>
    <scope>NUCLEOTIDE SEQUENCE</scope>
</reference>
<accession>E1Y8L1</accession>
<evidence type="ECO:0000313" key="1">
    <source>
        <dbReference type="EMBL" id="CBX26905.1"/>
    </source>
</evidence>
<protein>
    <submittedName>
        <fullName evidence="1">Uncharacterized protein</fullName>
    </submittedName>
</protein>
<sequence>MAIRLAGTIYVGKNTLKPLHNLRNKTYRSMGVQTNYITVHIAEFFIYWEKCKK</sequence>
<dbReference type="AlphaFoldDB" id="E1Y8L1"/>
<gene>
    <name evidence="1" type="ORF">N47_A09340</name>
</gene>
<dbReference type="EMBL" id="FR695864">
    <property type="protein sequence ID" value="CBX26905.1"/>
    <property type="molecule type" value="Genomic_DNA"/>
</dbReference>
<proteinExistence type="predicted"/>